<reference evidence="2 3" key="1">
    <citation type="journal article" date="2016" name="Front. Microbiol.">
        <title>Genome Sequence of Type Strains of Genus Stenotrophomonas.</title>
        <authorList>
            <person name="Patil P.P."/>
            <person name="Midha S."/>
            <person name="Kumar S."/>
            <person name="Patil P.B."/>
        </authorList>
    </citation>
    <scope>NUCLEOTIDE SEQUENCE [LARGE SCALE GENOMIC DNA]</scope>
    <source>
        <strain evidence="2 3">LMG 978</strain>
    </source>
</reference>
<sequence length="167" mass="17741">MSEPFLGQIMPVAFNFAPKFFAFCNGQVLPIAQNQALFSLLGVTYGGNGTNTFQLPDLRSRTPRGSNSGTNMGERQGVENVTLLATQIPQHTHVFGGTTANGTTRIPQGNVLLGKTGTQNVYGASGGAQVPLDVLDNSGQTQSHANLQPYLVINFCIALNGIYPSRN</sequence>
<evidence type="ECO:0000313" key="2">
    <source>
        <dbReference type="EMBL" id="KRG47476.1"/>
    </source>
</evidence>
<dbReference type="InterPro" id="IPR011083">
    <property type="entry name" value="Phage_tail_collar_dom"/>
</dbReference>
<comment type="caution">
    <text evidence="2">The sequence shown here is derived from an EMBL/GenBank/DDBJ whole genome shotgun (WGS) entry which is preliminary data.</text>
</comment>
<dbReference type="SUPFAM" id="SSF88874">
    <property type="entry name" value="Receptor-binding domain of short tail fibre protein gp12"/>
    <property type="match status" value="1"/>
</dbReference>
<protein>
    <submittedName>
        <fullName evidence="2">Microcystin-dependent protein</fullName>
    </submittedName>
</protein>
<dbReference type="Gene3D" id="3.90.1340.10">
    <property type="entry name" value="Phage tail collar domain"/>
    <property type="match status" value="1"/>
</dbReference>
<organism evidence="2 3">
    <name type="scientific">Stenotrophomonas beteli</name>
    <dbReference type="NCBI Taxonomy" id="3384461"/>
    <lineage>
        <taxon>Bacteria</taxon>
        <taxon>Pseudomonadati</taxon>
        <taxon>Pseudomonadota</taxon>
        <taxon>Gammaproteobacteria</taxon>
        <taxon>Lysobacterales</taxon>
        <taxon>Lysobacteraceae</taxon>
        <taxon>Stenotrophomonas</taxon>
        <taxon>Stenotrophomonas maltophilia group</taxon>
    </lineage>
</organism>
<evidence type="ECO:0000259" key="1">
    <source>
        <dbReference type="Pfam" id="PF07484"/>
    </source>
</evidence>
<dbReference type="InterPro" id="IPR037053">
    <property type="entry name" value="Phage_tail_collar_dom_sf"/>
</dbReference>
<dbReference type="EMBL" id="LLXV01000079">
    <property type="protein sequence ID" value="KRG47476.1"/>
    <property type="molecule type" value="Genomic_DNA"/>
</dbReference>
<gene>
    <name evidence="2" type="ORF">ARC23_18905</name>
</gene>
<accession>A0A0R0B1K6</accession>
<evidence type="ECO:0000313" key="3">
    <source>
        <dbReference type="Proteomes" id="UP000051757"/>
    </source>
</evidence>
<proteinExistence type="predicted"/>
<name>A0A0R0B1K6_9GAMM</name>
<dbReference type="Pfam" id="PF07484">
    <property type="entry name" value="Collar"/>
    <property type="match status" value="1"/>
</dbReference>
<dbReference type="OrthoDB" id="9810174at2"/>
<feature type="domain" description="Phage tail collar" evidence="1">
    <location>
        <begin position="7"/>
        <end position="63"/>
    </location>
</feature>
<keyword evidence="3" id="KW-1185">Reference proteome</keyword>
<dbReference type="AlphaFoldDB" id="A0A0R0B1K6"/>
<dbReference type="Proteomes" id="UP000051757">
    <property type="component" value="Unassembled WGS sequence"/>
</dbReference>